<gene>
    <name evidence="3" type="ORF">AKAME5_001458300</name>
</gene>
<dbReference type="SUPFAM" id="SSF50729">
    <property type="entry name" value="PH domain-like"/>
    <property type="match status" value="1"/>
</dbReference>
<dbReference type="InterPro" id="IPR001849">
    <property type="entry name" value="PH_domain"/>
</dbReference>
<feature type="region of interest" description="Disordered" evidence="1">
    <location>
        <begin position="293"/>
        <end position="326"/>
    </location>
</feature>
<dbReference type="SUPFAM" id="SSF50156">
    <property type="entry name" value="PDZ domain-like"/>
    <property type="match status" value="1"/>
</dbReference>
<protein>
    <submittedName>
        <fullName evidence="3">Pleckstrin homology domain-containing family S member 1</fullName>
    </submittedName>
</protein>
<comment type="caution">
    <text evidence="3">The sequence shown here is derived from an EMBL/GenBank/DDBJ whole genome shotgun (WGS) entry which is preliminary data.</text>
</comment>
<dbReference type="PANTHER" id="PTHR47014:SF1">
    <property type="entry name" value="PLECKSTRIN HOMOLOGY DOMAIN-CONTAINING FAMILY S MEMBER 1"/>
    <property type="match status" value="1"/>
</dbReference>
<accession>A0AAD3N154</accession>
<dbReference type="Pfam" id="PF00169">
    <property type="entry name" value="PH"/>
    <property type="match status" value="1"/>
</dbReference>
<evidence type="ECO:0000259" key="2">
    <source>
        <dbReference type="PROSITE" id="PS50003"/>
    </source>
</evidence>
<name>A0AAD3N154_LATJO</name>
<dbReference type="InterPro" id="IPR036034">
    <property type="entry name" value="PDZ_sf"/>
</dbReference>
<dbReference type="Gene3D" id="2.30.29.30">
    <property type="entry name" value="Pleckstrin-homology domain (PH domain)/Phosphotyrosine-binding domain (PTB)"/>
    <property type="match status" value="1"/>
</dbReference>
<feature type="domain" description="PH" evidence="2">
    <location>
        <begin position="22"/>
        <end position="141"/>
    </location>
</feature>
<reference evidence="3" key="1">
    <citation type="submission" date="2022-08" db="EMBL/GenBank/DDBJ databases">
        <title>Genome sequencing of akame (Lates japonicus).</title>
        <authorList>
            <person name="Hashiguchi Y."/>
            <person name="Takahashi H."/>
        </authorList>
    </citation>
    <scope>NUCLEOTIDE SEQUENCE</scope>
    <source>
        <strain evidence="3">Kochi</strain>
    </source>
</reference>
<evidence type="ECO:0000313" key="3">
    <source>
        <dbReference type="EMBL" id="GLD62914.1"/>
    </source>
</evidence>
<dbReference type="EMBL" id="BRZM01000056">
    <property type="protein sequence ID" value="GLD62914.1"/>
    <property type="molecule type" value="Genomic_DNA"/>
</dbReference>
<sequence>MYKSQKSTGGSAVFYRSVKATEEIRSGYLFKSPPHNRLKTEKSWKKRYFVLFKISENEHQLKYFRSREEKDRPLGGIDLSHISLLHVSPQHHQKWAWIQKNFRCSPSCVLYLRALDRDYFLVGDNSEEVDGWFSDLFDALKNRPHRFMSSEDMSNGQQFIEVISKPITQKKNSAGVPEKQPMLKIRSMSDPSPNAADNNTEKQKQGEDNCKRRASEPVNPIYDYPRSYLKQIQVGENSSTLDNTTESLYETMHEVRQNEQGAQAVDREVEEVTAGSLMRSVNLVFDKLKTQISPLPPFSEETDAEDREEAHPSDFSSSSSDTGAMSPVEMLEGQNVHPLEKQSPTESLDITFPVNAEERDMEVKQADLKKHLTLTEVDGKPSVSGWTGQPQTVCLFHKGDHILAVNDLHVGSVEEFNMYISKSLKSEVKLTILRQAGRQPLHSPNCPCTD</sequence>
<feature type="region of interest" description="Disordered" evidence="1">
    <location>
        <begin position="170"/>
        <end position="218"/>
    </location>
</feature>
<dbReference type="SMART" id="SM00233">
    <property type="entry name" value="PH"/>
    <property type="match status" value="1"/>
</dbReference>
<evidence type="ECO:0000256" key="1">
    <source>
        <dbReference type="SAM" id="MobiDB-lite"/>
    </source>
</evidence>
<dbReference type="PANTHER" id="PTHR47014">
    <property type="entry name" value="PLECKSTRIN HOMOLOGY DOMAIN-CONTAINING FAMILY S MEMBER 1"/>
    <property type="match status" value="1"/>
</dbReference>
<dbReference type="PROSITE" id="PS50003">
    <property type="entry name" value="PH_DOMAIN"/>
    <property type="match status" value="1"/>
</dbReference>
<feature type="compositionally biased region" description="Basic and acidic residues" evidence="1">
    <location>
        <begin position="199"/>
        <end position="215"/>
    </location>
</feature>
<dbReference type="Proteomes" id="UP001279410">
    <property type="component" value="Unassembled WGS sequence"/>
</dbReference>
<dbReference type="InterPro" id="IPR042986">
    <property type="entry name" value="PLEKHS1"/>
</dbReference>
<dbReference type="InterPro" id="IPR011993">
    <property type="entry name" value="PH-like_dom_sf"/>
</dbReference>
<dbReference type="AlphaFoldDB" id="A0AAD3N154"/>
<feature type="compositionally biased region" description="Polar residues" evidence="1">
    <location>
        <begin position="189"/>
        <end position="198"/>
    </location>
</feature>
<organism evidence="3 4">
    <name type="scientific">Lates japonicus</name>
    <name type="common">Japanese lates</name>
    <dbReference type="NCBI Taxonomy" id="270547"/>
    <lineage>
        <taxon>Eukaryota</taxon>
        <taxon>Metazoa</taxon>
        <taxon>Chordata</taxon>
        <taxon>Craniata</taxon>
        <taxon>Vertebrata</taxon>
        <taxon>Euteleostomi</taxon>
        <taxon>Actinopterygii</taxon>
        <taxon>Neopterygii</taxon>
        <taxon>Teleostei</taxon>
        <taxon>Neoteleostei</taxon>
        <taxon>Acanthomorphata</taxon>
        <taxon>Carangaria</taxon>
        <taxon>Carangaria incertae sedis</taxon>
        <taxon>Centropomidae</taxon>
        <taxon>Lates</taxon>
    </lineage>
</organism>
<keyword evidence="4" id="KW-1185">Reference proteome</keyword>
<proteinExistence type="predicted"/>
<evidence type="ECO:0000313" key="4">
    <source>
        <dbReference type="Proteomes" id="UP001279410"/>
    </source>
</evidence>